<evidence type="ECO:0000313" key="6">
    <source>
        <dbReference type="EMBL" id="MDQ0999043.1"/>
    </source>
</evidence>
<dbReference type="Pfam" id="PF00440">
    <property type="entry name" value="TetR_N"/>
    <property type="match status" value="1"/>
</dbReference>
<protein>
    <submittedName>
        <fullName evidence="6">AcrR family transcriptional regulator</fullName>
    </submittedName>
</protein>
<keyword evidence="7" id="KW-1185">Reference proteome</keyword>
<evidence type="ECO:0000313" key="7">
    <source>
        <dbReference type="Proteomes" id="UP001237780"/>
    </source>
</evidence>
<proteinExistence type="predicted"/>
<evidence type="ECO:0000259" key="5">
    <source>
        <dbReference type="PROSITE" id="PS50977"/>
    </source>
</evidence>
<keyword evidence="1" id="KW-0805">Transcription regulation</keyword>
<sequence>MDLIATCNVLYRLDGIVNISWQVDYNESFRMKADTLSTKDKILQAAAEITMEIGPVNLSLDAVARRAGLSKGGLLYTFPTKAKLLEALVEQHMAEFDESLKKEEAARNHGRNSVILACIAVFRAQFICNEKEPSGILAAIANDPTFLDPIRRYNKQLFQRIRENSDDPTLALMAFLTIEGMRSLKLFEMEGLSHDEQIATIDRLKLLFQSAD</sequence>
<feature type="domain" description="HTH tetR-type" evidence="5">
    <location>
        <begin position="36"/>
        <end position="96"/>
    </location>
</feature>
<dbReference type="PANTHER" id="PTHR47506">
    <property type="entry name" value="TRANSCRIPTIONAL REGULATORY PROTEIN"/>
    <property type="match status" value="1"/>
</dbReference>
<keyword evidence="3" id="KW-0804">Transcription</keyword>
<dbReference type="InterPro" id="IPR009057">
    <property type="entry name" value="Homeodomain-like_sf"/>
</dbReference>
<evidence type="ECO:0000256" key="2">
    <source>
        <dbReference type="ARBA" id="ARBA00023125"/>
    </source>
</evidence>
<dbReference type="InterPro" id="IPR001647">
    <property type="entry name" value="HTH_TetR"/>
</dbReference>
<reference evidence="6 7" key="1">
    <citation type="submission" date="2023-07" db="EMBL/GenBank/DDBJ databases">
        <title>Comparative genomics of wheat-associated soil bacteria to identify genetic determinants of phenazine resistance.</title>
        <authorList>
            <person name="Mouncey N."/>
        </authorList>
    </citation>
    <scope>NUCLEOTIDE SEQUENCE [LARGE SCALE GENOMIC DNA]</scope>
    <source>
        <strain evidence="6 7">W4I11</strain>
    </source>
</reference>
<evidence type="ECO:0000256" key="3">
    <source>
        <dbReference type="ARBA" id="ARBA00023163"/>
    </source>
</evidence>
<dbReference type="PROSITE" id="PS50977">
    <property type="entry name" value="HTH_TETR_2"/>
    <property type="match status" value="1"/>
</dbReference>
<dbReference type="SUPFAM" id="SSF46689">
    <property type="entry name" value="Homeodomain-like"/>
    <property type="match status" value="1"/>
</dbReference>
<dbReference type="RefSeq" id="WP_307284839.1">
    <property type="nucleotide sequence ID" value="NZ_JAUSZT010000003.1"/>
</dbReference>
<dbReference type="PANTHER" id="PTHR47506:SF6">
    <property type="entry name" value="HTH-TYPE TRANSCRIPTIONAL REPRESSOR NEMR"/>
    <property type="match status" value="1"/>
</dbReference>
<name>A0ABU0SE45_9HYPH</name>
<evidence type="ECO:0000256" key="4">
    <source>
        <dbReference type="PROSITE-ProRule" id="PRU00335"/>
    </source>
</evidence>
<keyword evidence="2 4" id="KW-0238">DNA-binding</keyword>
<dbReference type="EMBL" id="JAUSZT010000003">
    <property type="protein sequence ID" value="MDQ0999043.1"/>
    <property type="molecule type" value="Genomic_DNA"/>
</dbReference>
<gene>
    <name evidence="6" type="ORF">QFZ34_004225</name>
</gene>
<dbReference type="PRINTS" id="PR00455">
    <property type="entry name" value="HTHTETR"/>
</dbReference>
<dbReference type="Gene3D" id="1.10.357.10">
    <property type="entry name" value="Tetracycline Repressor, domain 2"/>
    <property type="match status" value="1"/>
</dbReference>
<feature type="DNA-binding region" description="H-T-H motif" evidence="4">
    <location>
        <begin position="59"/>
        <end position="78"/>
    </location>
</feature>
<evidence type="ECO:0000256" key="1">
    <source>
        <dbReference type="ARBA" id="ARBA00023015"/>
    </source>
</evidence>
<dbReference type="Pfam" id="PF17937">
    <property type="entry name" value="TetR_C_28"/>
    <property type="match status" value="1"/>
</dbReference>
<dbReference type="Proteomes" id="UP001237780">
    <property type="component" value="Unassembled WGS sequence"/>
</dbReference>
<dbReference type="InterPro" id="IPR041479">
    <property type="entry name" value="TetR_CgmR_C"/>
</dbReference>
<comment type="caution">
    <text evidence="6">The sequence shown here is derived from an EMBL/GenBank/DDBJ whole genome shotgun (WGS) entry which is preliminary data.</text>
</comment>
<accession>A0ABU0SE45</accession>
<organism evidence="6 7">
    <name type="scientific">Phyllobacterium ifriqiyense</name>
    <dbReference type="NCBI Taxonomy" id="314238"/>
    <lineage>
        <taxon>Bacteria</taxon>
        <taxon>Pseudomonadati</taxon>
        <taxon>Pseudomonadota</taxon>
        <taxon>Alphaproteobacteria</taxon>
        <taxon>Hyphomicrobiales</taxon>
        <taxon>Phyllobacteriaceae</taxon>
        <taxon>Phyllobacterium</taxon>
    </lineage>
</organism>